<name>A0ABV3JTQ9_STRON</name>
<reference evidence="1 2" key="1">
    <citation type="submission" date="2024-06" db="EMBL/GenBank/DDBJ databases">
        <title>The Natural Products Discovery Center: Release of the First 8490 Sequenced Strains for Exploring Actinobacteria Biosynthetic Diversity.</title>
        <authorList>
            <person name="Kalkreuter E."/>
            <person name="Kautsar S.A."/>
            <person name="Yang D."/>
            <person name="Bader C.D."/>
            <person name="Teijaro C.N."/>
            <person name="Fluegel L."/>
            <person name="Davis C.M."/>
            <person name="Simpson J.R."/>
            <person name="Lauterbach L."/>
            <person name="Steele A.D."/>
            <person name="Gui C."/>
            <person name="Meng S."/>
            <person name="Li G."/>
            <person name="Viehrig K."/>
            <person name="Ye F."/>
            <person name="Su P."/>
            <person name="Kiefer A.F."/>
            <person name="Nichols A."/>
            <person name="Cepeda A.J."/>
            <person name="Yan W."/>
            <person name="Fan B."/>
            <person name="Jiang Y."/>
            <person name="Adhikari A."/>
            <person name="Zheng C.-J."/>
            <person name="Schuster L."/>
            <person name="Cowan T.M."/>
            <person name="Smanski M.J."/>
            <person name="Chevrette M.G."/>
            <person name="De Carvalho L.P.S."/>
            <person name="Shen B."/>
        </authorList>
    </citation>
    <scope>NUCLEOTIDE SEQUENCE [LARGE SCALE GENOMIC DNA]</scope>
    <source>
        <strain evidence="1 2">NPDC052347</strain>
    </source>
</reference>
<organism evidence="1 2">
    <name type="scientific">Streptomyces orinoci</name>
    <name type="common">Streptoverticillium orinoci</name>
    <dbReference type="NCBI Taxonomy" id="67339"/>
    <lineage>
        <taxon>Bacteria</taxon>
        <taxon>Bacillati</taxon>
        <taxon>Actinomycetota</taxon>
        <taxon>Actinomycetes</taxon>
        <taxon>Kitasatosporales</taxon>
        <taxon>Streptomycetaceae</taxon>
        <taxon>Streptomyces</taxon>
    </lineage>
</organism>
<dbReference type="EMBL" id="JBFAUK010000002">
    <property type="protein sequence ID" value="MEV5505709.1"/>
    <property type="molecule type" value="Genomic_DNA"/>
</dbReference>
<keyword evidence="2" id="KW-1185">Reference proteome</keyword>
<sequence>MNEVGIALIAAGSALAGSFITGWFSRSAARLTLDAQQAARVLELRRQSYARFLEAAEVRLLARRTGEGQGMDRFELQRALGAVVLEGPPQVVGAARRMADSLRREGSPDELEEAREAFVRAAQQALEMA</sequence>
<dbReference type="Proteomes" id="UP001552594">
    <property type="component" value="Unassembled WGS sequence"/>
</dbReference>
<accession>A0ABV3JTQ9</accession>
<protein>
    <submittedName>
        <fullName evidence="1">Uncharacterized protein</fullName>
    </submittedName>
</protein>
<gene>
    <name evidence="1" type="ORF">AB0L16_04425</name>
</gene>
<comment type="caution">
    <text evidence="1">The sequence shown here is derived from an EMBL/GenBank/DDBJ whole genome shotgun (WGS) entry which is preliminary data.</text>
</comment>
<proteinExistence type="predicted"/>
<evidence type="ECO:0000313" key="2">
    <source>
        <dbReference type="Proteomes" id="UP001552594"/>
    </source>
</evidence>
<evidence type="ECO:0000313" key="1">
    <source>
        <dbReference type="EMBL" id="MEV5505709.1"/>
    </source>
</evidence>
<dbReference type="RefSeq" id="WP_109280399.1">
    <property type="nucleotide sequence ID" value="NZ_JBFAUK010000002.1"/>
</dbReference>